<protein>
    <recommendedName>
        <fullName evidence="5">Orphan protein</fullName>
    </recommendedName>
</protein>
<comment type="caution">
    <text evidence="3">The sequence shown here is derived from an EMBL/GenBank/DDBJ whole genome shotgun (WGS) entry which is preliminary data.</text>
</comment>
<evidence type="ECO:0008006" key="5">
    <source>
        <dbReference type="Google" id="ProtNLM"/>
    </source>
</evidence>
<keyword evidence="4" id="KW-1185">Reference proteome</keyword>
<gene>
    <name evidence="3" type="ORF">PTD2_21957</name>
</gene>
<reference evidence="3 4" key="1">
    <citation type="submission" date="2006-02" db="EMBL/GenBank/DDBJ databases">
        <authorList>
            <person name="Moran M.A."/>
            <person name="Kjelleberg S."/>
            <person name="Egan S."/>
            <person name="Saunders N."/>
            <person name="Thomas T."/>
            <person name="Ferriera S."/>
            <person name="Johnson J."/>
            <person name="Kravitz S."/>
            <person name="Halpern A."/>
            <person name="Remington K."/>
            <person name="Beeson K."/>
            <person name="Tran B."/>
            <person name="Rogers Y.-H."/>
            <person name="Friedman R."/>
            <person name="Venter J.C."/>
        </authorList>
    </citation>
    <scope>NUCLEOTIDE SEQUENCE [LARGE SCALE GENOMIC DNA]</scope>
    <source>
        <strain evidence="3 4">D2</strain>
    </source>
</reference>
<name>A4CAW7_9GAMM</name>
<keyword evidence="1" id="KW-0812">Transmembrane</keyword>
<keyword evidence="1" id="KW-1133">Transmembrane helix</keyword>
<evidence type="ECO:0000313" key="3">
    <source>
        <dbReference type="EMBL" id="EAR28525.1"/>
    </source>
</evidence>
<dbReference type="STRING" id="87626.PTD2_21957"/>
<dbReference type="HOGENOM" id="CLU_1650705_0_0_6"/>
<feature type="transmembrane region" description="Helical" evidence="1">
    <location>
        <begin position="101"/>
        <end position="122"/>
    </location>
</feature>
<organism evidence="3 4">
    <name type="scientific">Pseudoalteromonas tunicata D2</name>
    <dbReference type="NCBI Taxonomy" id="87626"/>
    <lineage>
        <taxon>Bacteria</taxon>
        <taxon>Pseudomonadati</taxon>
        <taxon>Pseudomonadota</taxon>
        <taxon>Gammaproteobacteria</taxon>
        <taxon>Alteromonadales</taxon>
        <taxon>Pseudoalteromonadaceae</taxon>
        <taxon>Pseudoalteromonas</taxon>
    </lineage>
</organism>
<feature type="chain" id="PRO_5002667103" description="Orphan protein" evidence="2">
    <location>
        <begin position="24"/>
        <end position="160"/>
    </location>
</feature>
<dbReference type="EMBL" id="AAOH01000004">
    <property type="protein sequence ID" value="EAR28525.1"/>
    <property type="molecule type" value="Genomic_DNA"/>
</dbReference>
<proteinExistence type="predicted"/>
<dbReference type="AlphaFoldDB" id="A4CAW7"/>
<keyword evidence="1" id="KW-0472">Membrane</keyword>
<sequence>MKAVWQALSVILVVMALFFSEQASDRTPLEHAFSTDFASQLQSHYKHSEALPELQLNQAASQHFFVDLPDFSDELHTLSLAPLVNPTNPALFLYPSQINPIYWLVIEFFIWVFSLVAMLSLISHRPIVLWFIHIYSSAKSRISGWQESNLQYCGCNRHFA</sequence>
<keyword evidence="2" id="KW-0732">Signal</keyword>
<accession>A4CAW7</accession>
<evidence type="ECO:0000313" key="4">
    <source>
        <dbReference type="Proteomes" id="UP000006201"/>
    </source>
</evidence>
<dbReference type="Proteomes" id="UP000006201">
    <property type="component" value="Unassembled WGS sequence"/>
</dbReference>
<dbReference type="OrthoDB" id="6272517at2"/>
<feature type="signal peptide" evidence="2">
    <location>
        <begin position="1"/>
        <end position="23"/>
    </location>
</feature>
<evidence type="ECO:0000256" key="1">
    <source>
        <dbReference type="SAM" id="Phobius"/>
    </source>
</evidence>
<evidence type="ECO:0000256" key="2">
    <source>
        <dbReference type="SAM" id="SignalP"/>
    </source>
</evidence>
<dbReference type="RefSeq" id="WP_009840352.1">
    <property type="nucleotide sequence ID" value="NZ_CH959301.1"/>
</dbReference>